<dbReference type="Proteomes" id="UP001268089">
    <property type="component" value="Unassembled WGS sequence"/>
</dbReference>
<organism evidence="2 3">
    <name type="scientific">Rhodoferax saidenbachensis</name>
    <dbReference type="NCBI Taxonomy" id="1484693"/>
    <lineage>
        <taxon>Bacteria</taxon>
        <taxon>Pseudomonadati</taxon>
        <taxon>Pseudomonadota</taxon>
        <taxon>Betaproteobacteria</taxon>
        <taxon>Burkholderiales</taxon>
        <taxon>Comamonadaceae</taxon>
        <taxon>Rhodoferax</taxon>
    </lineage>
</organism>
<reference evidence="2 3" key="1">
    <citation type="submission" date="2023-07" db="EMBL/GenBank/DDBJ databases">
        <title>Sorghum-associated microbial communities from plants grown in Nebraska, USA.</title>
        <authorList>
            <person name="Schachtman D."/>
        </authorList>
    </citation>
    <scope>NUCLEOTIDE SEQUENCE [LARGE SCALE GENOMIC DNA]</scope>
    <source>
        <strain evidence="2 3">BE308</strain>
    </source>
</reference>
<dbReference type="EMBL" id="JAVDXO010000007">
    <property type="protein sequence ID" value="MDR7307785.1"/>
    <property type="molecule type" value="Genomic_DNA"/>
</dbReference>
<keyword evidence="3" id="KW-1185">Reference proteome</keyword>
<evidence type="ECO:0000313" key="3">
    <source>
        <dbReference type="Proteomes" id="UP001268089"/>
    </source>
</evidence>
<accession>A0ABU1ZQG9</accession>
<proteinExistence type="predicted"/>
<comment type="caution">
    <text evidence="2">The sequence shown here is derived from an EMBL/GenBank/DDBJ whole genome shotgun (WGS) entry which is preliminary data.</text>
</comment>
<gene>
    <name evidence="2" type="ORF">J2X15_003089</name>
</gene>
<evidence type="ECO:0000256" key="1">
    <source>
        <dbReference type="SAM" id="Phobius"/>
    </source>
</evidence>
<keyword evidence="1" id="KW-1133">Transmembrane helix</keyword>
<name>A0ABU1ZQG9_9BURK</name>
<keyword evidence="1" id="KW-0472">Membrane</keyword>
<sequence length="232" mass="26479">MRYRTNETIATLSVVALVGMFVAGNEPVIAPLRGTAVEPMLHSLHYENAIIFNLCVGFLGGVIVWLLNVLVPERQTRAILRDNLRKQYQYFREDVISLLLGAGGSYSAGLPAQLSRPNAFRDYYRGENQQRWYDVLNYLQANPERLSDIVAHMQTLSNEVEYLLHKISIDDEEVHAFLKRLSLHTHRLQHLSVYSYDEVKYLGGFIFEMLAAWSVISGYLEADPVACMIEKI</sequence>
<protein>
    <submittedName>
        <fullName evidence="2">Uncharacterized protein</fullName>
    </submittedName>
</protein>
<keyword evidence="1" id="KW-0812">Transmembrane</keyword>
<dbReference type="RefSeq" id="WP_310344281.1">
    <property type="nucleotide sequence ID" value="NZ_JAVDXO010000007.1"/>
</dbReference>
<evidence type="ECO:0000313" key="2">
    <source>
        <dbReference type="EMBL" id="MDR7307785.1"/>
    </source>
</evidence>
<feature type="transmembrane region" description="Helical" evidence="1">
    <location>
        <begin position="49"/>
        <end position="71"/>
    </location>
</feature>